<proteinExistence type="predicted"/>
<keyword evidence="2" id="KW-1185">Reference proteome</keyword>
<name>A0A4Y2L154_ARAVE</name>
<reference evidence="1 2" key="1">
    <citation type="journal article" date="2019" name="Sci. Rep.">
        <title>Orb-weaving spider Araneus ventricosus genome elucidates the spidroin gene catalogue.</title>
        <authorList>
            <person name="Kono N."/>
            <person name="Nakamura H."/>
            <person name="Ohtoshi R."/>
            <person name="Moran D.A.P."/>
            <person name="Shinohara A."/>
            <person name="Yoshida Y."/>
            <person name="Fujiwara M."/>
            <person name="Mori M."/>
            <person name="Tomita M."/>
            <person name="Arakawa K."/>
        </authorList>
    </citation>
    <scope>NUCLEOTIDE SEQUENCE [LARGE SCALE GENOMIC DNA]</scope>
</reference>
<evidence type="ECO:0000313" key="1">
    <source>
        <dbReference type="EMBL" id="GBN08262.1"/>
    </source>
</evidence>
<evidence type="ECO:0000313" key="2">
    <source>
        <dbReference type="Proteomes" id="UP000499080"/>
    </source>
</evidence>
<dbReference type="Proteomes" id="UP000499080">
    <property type="component" value="Unassembled WGS sequence"/>
</dbReference>
<accession>A0A4Y2L154</accession>
<dbReference type="EMBL" id="BGPR01005247">
    <property type="protein sequence ID" value="GBN08262.1"/>
    <property type="molecule type" value="Genomic_DNA"/>
</dbReference>
<organism evidence="1 2">
    <name type="scientific">Araneus ventricosus</name>
    <name type="common">Orbweaver spider</name>
    <name type="synonym">Epeira ventricosa</name>
    <dbReference type="NCBI Taxonomy" id="182803"/>
    <lineage>
        <taxon>Eukaryota</taxon>
        <taxon>Metazoa</taxon>
        <taxon>Ecdysozoa</taxon>
        <taxon>Arthropoda</taxon>
        <taxon>Chelicerata</taxon>
        <taxon>Arachnida</taxon>
        <taxon>Araneae</taxon>
        <taxon>Araneomorphae</taxon>
        <taxon>Entelegynae</taxon>
        <taxon>Araneoidea</taxon>
        <taxon>Araneidae</taxon>
        <taxon>Araneus</taxon>
    </lineage>
</organism>
<sequence length="89" mass="10164">MKGRKNDLPSTFPMQMMTTGAKKYYSRLSINWDRIIRVADYPGRPSSPALPKKGSADCGRWNVREDRNLFNPSYCIGLVQLTLSPTRLQ</sequence>
<dbReference type="AlphaFoldDB" id="A0A4Y2L154"/>
<comment type="caution">
    <text evidence="1">The sequence shown here is derived from an EMBL/GenBank/DDBJ whole genome shotgun (WGS) entry which is preliminary data.</text>
</comment>
<gene>
    <name evidence="1" type="ORF">AVEN_80178_1</name>
</gene>
<protein>
    <submittedName>
        <fullName evidence="1">Uncharacterized protein</fullName>
    </submittedName>
</protein>